<dbReference type="GO" id="GO:0005634">
    <property type="term" value="C:nucleus"/>
    <property type="evidence" value="ECO:0007669"/>
    <property type="project" value="UniProtKB-SubCell"/>
</dbReference>
<reference evidence="18" key="1">
    <citation type="submission" date="2025-08" db="UniProtKB">
        <authorList>
            <consortium name="Ensembl"/>
        </authorList>
    </citation>
    <scope>IDENTIFICATION</scope>
</reference>
<dbReference type="Proteomes" id="UP000694523">
    <property type="component" value="Unplaced"/>
</dbReference>
<dbReference type="InterPro" id="IPR011992">
    <property type="entry name" value="EF-hand-dom_pair"/>
</dbReference>
<dbReference type="AlphaFoldDB" id="A0A8C6T3L5"/>
<keyword evidence="19" id="KW-1185">Reference proteome</keyword>
<keyword evidence="8" id="KW-0519">Myristate</keyword>
<evidence type="ECO:0000256" key="1">
    <source>
        <dbReference type="ARBA" id="ARBA00004123"/>
    </source>
</evidence>
<dbReference type="Gene3D" id="1.10.238.10">
    <property type="entry name" value="EF-hand"/>
    <property type="match status" value="1"/>
</dbReference>
<dbReference type="FunFam" id="1.10.238.10:FF:000003">
    <property type="entry name" value="Calmodulin A"/>
    <property type="match status" value="1"/>
</dbReference>
<keyword evidence="12" id="KW-0653">Protein transport</keyword>
<dbReference type="PROSITE" id="PS00018">
    <property type="entry name" value="EF_HAND_1"/>
    <property type="match status" value="2"/>
</dbReference>
<dbReference type="GO" id="GO:0005509">
    <property type="term" value="F:calcium ion binding"/>
    <property type="evidence" value="ECO:0007669"/>
    <property type="project" value="InterPro"/>
</dbReference>
<keyword evidence="15" id="KW-0449">Lipoprotein</keyword>
<evidence type="ECO:0000313" key="18">
    <source>
        <dbReference type="Ensembl" id="ENSNMLP00000014002.1"/>
    </source>
</evidence>
<keyword evidence="6" id="KW-0963">Cytoplasm</keyword>
<evidence type="ECO:0000256" key="2">
    <source>
        <dbReference type="ARBA" id="ARBA00004236"/>
    </source>
</evidence>
<dbReference type="SMART" id="SM00054">
    <property type="entry name" value="EFh"/>
    <property type="match status" value="2"/>
</dbReference>
<accession>A0A8C6T3L5</accession>
<evidence type="ECO:0000256" key="15">
    <source>
        <dbReference type="ARBA" id="ARBA00023288"/>
    </source>
</evidence>
<keyword evidence="7" id="KW-0597">Phosphoprotein</keyword>
<keyword evidence="11" id="KW-0106">Calcium</keyword>
<dbReference type="PANTHER" id="PTHR46002">
    <property type="entry name" value="EG:114D9.1 PROTEIN-RELATED"/>
    <property type="match status" value="1"/>
</dbReference>
<keyword evidence="4" id="KW-0813">Transport</keyword>
<comment type="similarity">
    <text evidence="16">Belongs to the calcineurin regulatory subunit family. CHP subfamily.</text>
</comment>
<evidence type="ECO:0000256" key="11">
    <source>
        <dbReference type="ARBA" id="ARBA00022837"/>
    </source>
</evidence>
<dbReference type="CDD" id="cd00051">
    <property type="entry name" value="EFh"/>
    <property type="match status" value="1"/>
</dbReference>
<evidence type="ECO:0000256" key="8">
    <source>
        <dbReference type="ARBA" id="ARBA00022707"/>
    </source>
</evidence>
<keyword evidence="9" id="KW-0479">Metal-binding</keyword>
<keyword evidence="5" id="KW-1003">Cell membrane</keyword>
<reference evidence="18" key="2">
    <citation type="submission" date="2025-09" db="UniProtKB">
        <authorList>
            <consortium name="Ensembl"/>
        </authorList>
    </citation>
    <scope>IDENTIFICATION</scope>
</reference>
<evidence type="ECO:0000256" key="14">
    <source>
        <dbReference type="ARBA" id="ARBA00023242"/>
    </source>
</evidence>
<dbReference type="GO" id="GO:0005886">
    <property type="term" value="C:plasma membrane"/>
    <property type="evidence" value="ECO:0007669"/>
    <property type="project" value="UniProtKB-SubCell"/>
</dbReference>
<dbReference type="SUPFAM" id="SSF47473">
    <property type="entry name" value="EF-hand"/>
    <property type="match status" value="1"/>
</dbReference>
<keyword evidence="10" id="KW-0677">Repeat</keyword>
<dbReference type="PROSITE" id="PS50222">
    <property type="entry name" value="EF_HAND_2"/>
    <property type="match status" value="2"/>
</dbReference>
<dbReference type="GO" id="GO:0015031">
    <property type="term" value="P:protein transport"/>
    <property type="evidence" value="ECO:0007669"/>
    <property type="project" value="UniProtKB-KW"/>
</dbReference>
<keyword evidence="13" id="KW-0472">Membrane</keyword>
<evidence type="ECO:0000256" key="16">
    <source>
        <dbReference type="ARBA" id="ARBA00038164"/>
    </source>
</evidence>
<evidence type="ECO:0000256" key="4">
    <source>
        <dbReference type="ARBA" id="ARBA00022448"/>
    </source>
</evidence>
<comment type="subcellular location">
    <subcellularLocation>
        <location evidence="2">Cell membrane</location>
    </subcellularLocation>
    <subcellularLocation>
        <location evidence="3">Cytoplasm</location>
    </subcellularLocation>
    <subcellularLocation>
        <location evidence="1">Nucleus</location>
    </subcellularLocation>
</comment>
<sequence>MGSSKSSLRHIPNAQELIQDTGFSAAHIQRLYERFDLLDRDQMGRLRVPDFEAISHLAMNPIGDRIIAAFFSPGKDTVDFPSFVRILAHFQPTDDNRTRDSSGKEPYNSPNRKLQFAFQLYDQDGDGKISRAELLQVLQEMLGMQVTDELLQSIAERAIQEADLDQDDAISFDEFKKCLEKVDIDQKMRIGFLS</sequence>
<evidence type="ECO:0000256" key="9">
    <source>
        <dbReference type="ARBA" id="ARBA00022723"/>
    </source>
</evidence>
<feature type="domain" description="EF-hand" evidence="17">
    <location>
        <begin position="150"/>
        <end position="185"/>
    </location>
</feature>
<keyword evidence="14" id="KW-0539">Nucleus</keyword>
<evidence type="ECO:0000256" key="3">
    <source>
        <dbReference type="ARBA" id="ARBA00004496"/>
    </source>
</evidence>
<evidence type="ECO:0000256" key="7">
    <source>
        <dbReference type="ARBA" id="ARBA00022553"/>
    </source>
</evidence>
<protein>
    <submittedName>
        <fullName evidence="18">Calcineurin-like EF-hand protein 2</fullName>
    </submittedName>
</protein>
<name>A0A8C6T3L5_9GOBI</name>
<dbReference type="InterPro" id="IPR018247">
    <property type="entry name" value="EF_Hand_1_Ca_BS"/>
</dbReference>
<proteinExistence type="inferred from homology"/>
<dbReference type="Ensembl" id="ENSNMLT00000015753.1">
    <property type="protein sequence ID" value="ENSNMLP00000014002.1"/>
    <property type="gene ID" value="ENSNMLG00000009377.1"/>
</dbReference>
<dbReference type="Pfam" id="PF13499">
    <property type="entry name" value="EF-hand_7"/>
    <property type="match status" value="1"/>
</dbReference>
<dbReference type="InterPro" id="IPR002048">
    <property type="entry name" value="EF_hand_dom"/>
</dbReference>
<evidence type="ECO:0000256" key="12">
    <source>
        <dbReference type="ARBA" id="ARBA00022927"/>
    </source>
</evidence>
<evidence type="ECO:0000256" key="10">
    <source>
        <dbReference type="ARBA" id="ARBA00022737"/>
    </source>
</evidence>
<evidence type="ECO:0000256" key="6">
    <source>
        <dbReference type="ARBA" id="ARBA00022490"/>
    </source>
</evidence>
<dbReference type="GO" id="GO:0005737">
    <property type="term" value="C:cytoplasm"/>
    <property type="evidence" value="ECO:0007669"/>
    <property type="project" value="UniProtKB-SubCell"/>
</dbReference>
<dbReference type="InterPro" id="IPR051875">
    <property type="entry name" value="Calcineurin_B_homologous"/>
</dbReference>
<evidence type="ECO:0000256" key="13">
    <source>
        <dbReference type="ARBA" id="ARBA00023136"/>
    </source>
</evidence>
<evidence type="ECO:0000256" key="5">
    <source>
        <dbReference type="ARBA" id="ARBA00022475"/>
    </source>
</evidence>
<feature type="domain" description="EF-hand" evidence="17">
    <location>
        <begin position="109"/>
        <end position="144"/>
    </location>
</feature>
<evidence type="ECO:0000259" key="17">
    <source>
        <dbReference type="PROSITE" id="PS50222"/>
    </source>
</evidence>
<organism evidence="18 19">
    <name type="scientific">Neogobius melanostomus</name>
    <name type="common">round goby</name>
    <dbReference type="NCBI Taxonomy" id="47308"/>
    <lineage>
        <taxon>Eukaryota</taxon>
        <taxon>Metazoa</taxon>
        <taxon>Chordata</taxon>
        <taxon>Craniata</taxon>
        <taxon>Vertebrata</taxon>
        <taxon>Euteleostomi</taxon>
        <taxon>Actinopterygii</taxon>
        <taxon>Neopterygii</taxon>
        <taxon>Teleostei</taxon>
        <taxon>Neoteleostei</taxon>
        <taxon>Acanthomorphata</taxon>
        <taxon>Gobiaria</taxon>
        <taxon>Gobiiformes</taxon>
        <taxon>Gobioidei</taxon>
        <taxon>Gobiidae</taxon>
        <taxon>Benthophilinae</taxon>
        <taxon>Neogobiini</taxon>
        <taxon>Neogobius</taxon>
    </lineage>
</organism>
<evidence type="ECO:0000313" key="19">
    <source>
        <dbReference type="Proteomes" id="UP000694523"/>
    </source>
</evidence>